<dbReference type="Proteomes" id="UP000036449">
    <property type="component" value="Unassembled WGS sequence"/>
</dbReference>
<dbReference type="RefSeq" id="WP_048452130.1">
    <property type="nucleotide sequence ID" value="NZ_LABZ01000122.1"/>
</dbReference>
<reference evidence="2 3" key="1">
    <citation type="submission" date="2015-03" db="EMBL/GenBank/DDBJ databases">
        <title>Genome sequencing of Methylobacterium tarhaniae DSM 25844.</title>
        <authorList>
            <person name="Chaudhry V."/>
            <person name="Patil P.B."/>
        </authorList>
    </citation>
    <scope>NUCLEOTIDE SEQUENCE [LARGE SCALE GENOMIC DNA]</scope>
    <source>
        <strain evidence="2 3">DSM 25844</strain>
    </source>
</reference>
<organism evidence="2 3">
    <name type="scientific">Methylobacterium tarhaniae</name>
    <dbReference type="NCBI Taxonomy" id="1187852"/>
    <lineage>
        <taxon>Bacteria</taxon>
        <taxon>Pseudomonadati</taxon>
        <taxon>Pseudomonadota</taxon>
        <taxon>Alphaproteobacteria</taxon>
        <taxon>Hyphomicrobiales</taxon>
        <taxon>Methylobacteriaceae</taxon>
        <taxon>Methylobacterium</taxon>
    </lineage>
</organism>
<dbReference type="OrthoDB" id="6697591at2"/>
<dbReference type="PATRIC" id="fig|1187852.3.peg.747"/>
<sequence length="179" mass="19180">MAGTSFLACIDAVYAASLDPGLWPEALARVSEVTSSVGALPIPVVPAEAVPLVVSERLTEANRDYGAGWSQYDSRVRASHRLALRPGLLLTDAALFTPEEIARDPFYQESLRRHGLGFGTYRLIPDGAGALASVSLQRQARPLAPGRTRRPRDAALRLDASRPPAGARRDGPLTLIASR</sequence>
<dbReference type="EMBL" id="LABZ01000122">
    <property type="protein sequence ID" value="KMO38513.1"/>
    <property type="molecule type" value="Genomic_DNA"/>
</dbReference>
<evidence type="ECO:0000313" key="2">
    <source>
        <dbReference type="EMBL" id="KMO38513.1"/>
    </source>
</evidence>
<name>A0A0J6SYY1_9HYPH</name>
<gene>
    <name evidence="2" type="ORF">VQ03_17345</name>
</gene>
<keyword evidence="3" id="KW-1185">Reference proteome</keyword>
<accession>A0A0J6SYY1</accession>
<protein>
    <submittedName>
        <fullName evidence="2">Uncharacterized protein</fullName>
    </submittedName>
</protein>
<dbReference type="AlphaFoldDB" id="A0A0J6SYY1"/>
<proteinExistence type="predicted"/>
<evidence type="ECO:0000256" key="1">
    <source>
        <dbReference type="SAM" id="MobiDB-lite"/>
    </source>
</evidence>
<evidence type="ECO:0000313" key="3">
    <source>
        <dbReference type="Proteomes" id="UP000036449"/>
    </source>
</evidence>
<comment type="caution">
    <text evidence="2">The sequence shown here is derived from an EMBL/GenBank/DDBJ whole genome shotgun (WGS) entry which is preliminary data.</text>
</comment>
<feature type="region of interest" description="Disordered" evidence="1">
    <location>
        <begin position="159"/>
        <end position="179"/>
    </location>
</feature>